<dbReference type="AlphaFoldDB" id="A0A2P8EVW5"/>
<evidence type="ECO:0000313" key="3">
    <source>
        <dbReference type="Proteomes" id="UP000242133"/>
    </source>
</evidence>
<dbReference type="Proteomes" id="UP000242133">
    <property type="component" value="Unassembled WGS sequence"/>
</dbReference>
<comment type="caution">
    <text evidence="2">The sequence shown here is derived from an EMBL/GenBank/DDBJ whole genome shotgun (WGS) entry which is preliminary data.</text>
</comment>
<gene>
    <name evidence="2" type="ORF">CLV44_11117</name>
</gene>
<evidence type="ECO:0000313" key="2">
    <source>
        <dbReference type="EMBL" id="PSL13611.1"/>
    </source>
</evidence>
<evidence type="ECO:0000256" key="1">
    <source>
        <dbReference type="SAM" id="MobiDB-lite"/>
    </source>
</evidence>
<dbReference type="NCBIfam" id="TIGR00266">
    <property type="entry name" value="TIGR00266 family protein"/>
    <property type="match status" value="1"/>
</dbReference>
<dbReference type="InterPro" id="IPR002838">
    <property type="entry name" value="AIM24"/>
</dbReference>
<dbReference type="InterPro" id="IPR036983">
    <property type="entry name" value="AIM24_sf"/>
</dbReference>
<sequence length="263" mass="27858">MRCHELDYELIGSEMQLVEVELDPGETVIAEAGAMTYMEENITFDTRMGDGSNPDEGFMGKLFSAGKRAFTGESIFTTHFSNSGSGKRRVAFAAPYPGNIVALNMAELGEKVVCQKDAFLCAALGTKVSISFNRRLGAGFFGGEGFILQTLEGDGMAFIQAGGTVVKKELNGETLRVDTGCLVGFTEGIDYDIQRAGSLKSMVFGGEGLFLATLKGTGTVWLQSLPFSRMADRIIAHAPASGGKDQGEGSVLGGIGRMMGGSR</sequence>
<dbReference type="InterPro" id="IPR016031">
    <property type="entry name" value="Trp_RNA-bd_attenuator-like_dom"/>
</dbReference>
<dbReference type="RefSeq" id="WP_106591760.1">
    <property type="nucleotide sequence ID" value="NZ_PYGI01000011.1"/>
</dbReference>
<dbReference type="Pfam" id="PF01987">
    <property type="entry name" value="AIM24"/>
    <property type="match status" value="1"/>
</dbReference>
<dbReference type="OrthoDB" id="9779518at2"/>
<dbReference type="PANTHER" id="PTHR43657">
    <property type="entry name" value="TRYPTOPHAN RNA-BINDING ATTENUATOR PROTEIN-LIKE PROTEIN"/>
    <property type="match status" value="1"/>
</dbReference>
<organism evidence="2 3">
    <name type="scientific">Marinobacterium halophilum</name>
    <dbReference type="NCBI Taxonomy" id="267374"/>
    <lineage>
        <taxon>Bacteria</taxon>
        <taxon>Pseudomonadati</taxon>
        <taxon>Pseudomonadota</taxon>
        <taxon>Gammaproteobacteria</taxon>
        <taxon>Oceanospirillales</taxon>
        <taxon>Oceanospirillaceae</taxon>
        <taxon>Marinobacterium</taxon>
    </lineage>
</organism>
<accession>A0A2P8EVW5</accession>
<dbReference type="SUPFAM" id="SSF51219">
    <property type="entry name" value="TRAP-like"/>
    <property type="match status" value="1"/>
</dbReference>
<dbReference type="Gene3D" id="3.60.160.10">
    <property type="entry name" value="Mitochondrial biogenesis AIM24"/>
    <property type="match status" value="1"/>
</dbReference>
<keyword evidence="3" id="KW-1185">Reference proteome</keyword>
<dbReference type="EMBL" id="PYGI01000011">
    <property type="protein sequence ID" value="PSL13611.1"/>
    <property type="molecule type" value="Genomic_DNA"/>
</dbReference>
<name>A0A2P8EVW5_9GAMM</name>
<reference evidence="2 3" key="1">
    <citation type="submission" date="2018-03" db="EMBL/GenBank/DDBJ databases">
        <title>Genomic Encyclopedia of Archaeal and Bacterial Type Strains, Phase II (KMG-II): from individual species to whole genera.</title>
        <authorList>
            <person name="Goeker M."/>
        </authorList>
    </citation>
    <scope>NUCLEOTIDE SEQUENCE [LARGE SCALE GENOMIC DNA]</scope>
    <source>
        <strain evidence="2 3">DSM 17586</strain>
    </source>
</reference>
<feature type="region of interest" description="Disordered" evidence="1">
    <location>
        <begin position="239"/>
        <end position="263"/>
    </location>
</feature>
<feature type="compositionally biased region" description="Gly residues" evidence="1">
    <location>
        <begin position="250"/>
        <end position="263"/>
    </location>
</feature>
<proteinExistence type="predicted"/>
<protein>
    <submittedName>
        <fullName evidence="2">Uncharacterized protein (TIGR00266 family)</fullName>
    </submittedName>
</protein>
<dbReference type="PANTHER" id="PTHR43657:SF1">
    <property type="entry name" value="ALTERED INHERITANCE OF MITOCHONDRIA PROTEIN 24, MITOCHONDRIAL"/>
    <property type="match status" value="1"/>
</dbReference>